<reference evidence="1 2" key="1">
    <citation type="journal article" date="2020" name="Phytopathology">
        <title>Genome Sequence Resources of Colletotrichum truncatum, C. plurivorum, C. musicola, and C. sojae: Four Species Pathogenic to Soybean (Glycine max).</title>
        <authorList>
            <person name="Rogerio F."/>
            <person name="Boufleur T.R."/>
            <person name="Ciampi-Guillardi M."/>
            <person name="Sukno S.A."/>
            <person name="Thon M.R."/>
            <person name="Massola Junior N.S."/>
            <person name="Baroncelli R."/>
        </authorList>
    </citation>
    <scope>NUCLEOTIDE SEQUENCE [LARGE SCALE GENOMIC DNA]</scope>
    <source>
        <strain evidence="1 2">LFN0009</strain>
    </source>
</reference>
<name>A0A8H6J5V6_9PEZI</name>
<evidence type="ECO:0000313" key="2">
    <source>
        <dbReference type="Proteomes" id="UP000652219"/>
    </source>
</evidence>
<keyword evidence="2" id="KW-1185">Reference proteome</keyword>
<proteinExistence type="predicted"/>
<comment type="caution">
    <text evidence="1">The sequence shown here is derived from an EMBL/GenBank/DDBJ whole genome shotgun (WGS) entry which is preliminary data.</text>
</comment>
<dbReference type="AlphaFoldDB" id="A0A8H6J5V6"/>
<sequence>MGHVGSTHEHSDVLNVLNSFPRLQNLALLGNFPLESPQAGELGHFDHAFEVITEKGKHLRRLSLPISDESYEEMQPLDESWYRRVREFLSALPMLDLVQFPCYDYGSTVFAARRTNGAVLELDDLPEGEEYDVGLEIEELRAADAFKSWPCGLRGLTADFDRPRRQGPAQY</sequence>
<dbReference type="Proteomes" id="UP000652219">
    <property type="component" value="Unassembled WGS sequence"/>
</dbReference>
<dbReference type="EMBL" id="WIGN01000149">
    <property type="protein sequence ID" value="KAF6806878.1"/>
    <property type="molecule type" value="Genomic_DNA"/>
</dbReference>
<protein>
    <submittedName>
        <fullName evidence="1">Uncharacterized protein</fullName>
    </submittedName>
</protein>
<evidence type="ECO:0000313" key="1">
    <source>
        <dbReference type="EMBL" id="KAF6806878.1"/>
    </source>
</evidence>
<organism evidence="1 2">
    <name type="scientific">Colletotrichum sojae</name>
    <dbReference type="NCBI Taxonomy" id="2175907"/>
    <lineage>
        <taxon>Eukaryota</taxon>
        <taxon>Fungi</taxon>
        <taxon>Dikarya</taxon>
        <taxon>Ascomycota</taxon>
        <taxon>Pezizomycotina</taxon>
        <taxon>Sordariomycetes</taxon>
        <taxon>Hypocreomycetidae</taxon>
        <taxon>Glomerellales</taxon>
        <taxon>Glomerellaceae</taxon>
        <taxon>Colletotrichum</taxon>
        <taxon>Colletotrichum orchidearum species complex</taxon>
    </lineage>
</organism>
<accession>A0A8H6J5V6</accession>
<gene>
    <name evidence="1" type="ORF">CSOJ01_08530</name>
</gene>